<keyword evidence="3 6" id="KW-0645">Protease</keyword>
<evidence type="ECO:0000256" key="6">
    <source>
        <dbReference type="RuleBase" id="RU362042"/>
    </source>
</evidence>
<dbReference type="EMBL" id="FQVW01000018">
    <property type="protein sequence ID" value="SHG16611.1"/>
    <property type="molecule type" value="Genomic_DNA"/>
</dbReference>
<dbReference type="InterPro" id="IPR019533">
    <property type="entry name" value="Peptidase_S26"/>
</dbReference>
<dbReference type="Pfam" id="PF10502">
    <property type="entry name" value="Peptidase_S26"/>
    <property type="match status" value="1"/>
</dbReference>
<dbReference type="PANTHER" id="PTHR43390:SF1">
    <property type="entry name" value="CHLOROPLAST PROCESSING PEPTIDASE"/>
    <property type="match status" value="1"/>
</dbReference>
<keyword evidence="6" id="KW-0472">Membrane</keyword>
<dbReference type="CDD" id="cd06530">
    <property type="entry name" value="S26_SPase_I"/>
    <property type="match status" value="1"/>
</dbReference>
<feature type="active site" evidence="5">
    <location>
        <position position="83"/>
    </location>
</feature>
<feature type="transmembrane region" description="Helical" evidence="6">
    <location>
        <begin position="21"/>
        <end position="41"/>
    </location>
</feature>
<dbReference type="PRINTS" id="PR00727">
    <property type="entry name" value="LEADERPTASE"/>
</dbReference>
<dbReference type="Proteomes" id="UP000183988">
    <property type="component" value="Unassembled WGS sequence"/>
</dbReference>
<evidence type="ECO:0000259" key="7">
    <source>
        <dbReference type="Pfam" id="PF10502"/>
    </source>
</evidence>
<dbReference type="Gene3D" id="2.10.109.10">
    <property type="entry name" value="Umud Fragment, subunit A"/>
    <property type="match status" value="1"/>
</dbReference>
<keyword evidence="4 6" id="KW-0378">Hydrolase</keyword>
<keyword evidence="9" id="KW-1185">Reference proteome</keyword>
<evidence type="ECO:0000313" key="9">
    <source>
        <dbReference type="Proteomes" id="UP000183988"/>
    </source>
</evidence>
<comment type="catalytic activity">
    <reaction evidence="6">
        <text>Cleavage of hydrophobic, N-terminal signal or leader sequences from secreted and periplasmic proteins.</text>
        <dbReference type="EC" id="3.4.21.89"/>
    </reaction>
</comment>
<dbReference type="AlphaFoldDB" id="A0A1M5HL28"/>
<comment type="similarity">
    <text evidence="2 6">Belongs to the peptidase S26 family.</text>
</comment>
<evidence type="ECO:0000256" key="4">
    <source>
        <dbReference type="ARBA" id="ARBA00022801"/>
    </source>
</evidence>
<evidence type="ECO:0000313" key="8">
    <source>
        <dbReference type="EMBL" id="SHG16611.1"/>
    </source>
</evidence>
<dbReference type="NCBIfam" id="TIGR02227">
    <property type="entry name" value="sigpep_I_bact"/>
    <property type="match status" value="1"/>
</dbReference>
<dbReference type="GO" id="GO:0005886">
    <property type="term" value="C:plasma membrane"/>
    <property type="evidence" value="ECO:0007669"/>
    <property type="project" value="UniProtKB-SubCell"/>
</dbReference>
<dbReference type="GO" id="GO:0006465">
    <property type="term" value="P:signal peptide processing"/>
    <property type="evidence" value="ECO:0007669"/>
    <property type="project" value="InterPro"/>
</dbReference>
<feature type="active site" evidence="5">
    <location>
        <position position="45"/>
    </location>
</feature>
<proteinExistence type="inferred from homology"/>
<evidence type="ECO:0000256" key="1">
    <source>
        <dbReference type="ARBA" id="ARBA00004401"/>
    </source>
</evidence>
<accession>A0A1M5HL28</accession>
<gene>
    <name evidence="8" type="ORF">SAMN05216225_101827</name>
</gene>
<dbReference type="PANTHER" id="PTHR43390">
    <property type="entry name" value="SIGNAL PEPTIDASE I"/>
    <property type="match status" value="1"/>
</dbReference>
<comment type="subcellular location">
    <subcellularLocation>
        <location evidence="1">Cell membrane</location>
        <topology evidence="1">Single-pass type II membrane protein</topology>
    </subcellularLocation>
    <subcellularLocation>
        <location evidence="6">Membrane</location>
        <topology evidence="6">Single-pass type II membrane protein</topology>
    </subcellularLocation>
</comment>
<keyword evidence="6" id="KW-0812">Transmembrane</keyword>
<dbReference type="InterPro" id="IPR000223">
    <property type="entry name" value="Pept_S26A_signal_pept_1"/>
</dbReference>
<dbReference type="GO" id="GO:0009003">
    <property type="term" value="F:signal peptidase activity"/>
    <property type="evidence" value="ECO:0007669"/>
    <property type="project" value="UniProtKB-EC"/>
</dbReference>
<dbReference type="SUPFAM" id="SSF51306">
    <property type="entry name" value="LexA/Signal peptidase"/>
    <property type="match status" value="1"/>
</dbReference>
<name>A0A1M5HL28_9BACI</name>
<dbReference type="EC" id="3.4.21.89" evidence="6"/>
<sequence length="172" mass="19478">MMSEMTQTKEKKSELASWIRFIAFLFILFVIFKFVIGFTVVHGDSMNPTFKHEDILLTKGVFNKYERNDIVLFRDDAGYTVVKRIVGVPNDEIEIINGVVYLNGEMIDEDYTTGTSFDIPKTIVEEGTYFVMGDNREPGASKDSRSDDVGLVPESQIESEVLLSLIPFGTKK</sequence>
<evidence type="ECO:0000256" key="5">
    <source>
        <dbReference type="PIRSR" id="PIRSR600223-1"/>
    </source>
</evidence>
<dbReference type="GO" id="GO:0004252">
    <property type="term" value="F:serine-type endopeptidase activity"/>
    <property type="evidence" value="ECO:0007669"/>
    <property type="project" value="InterPro"/>
</dbReference>
<dbReference type="InterPro" id="IPR019756">
    <property type="entry name" value="Pept_S26A_signal_pept_1_Ser-AS"/>
</dbReference>
<organism evidence="8 9">
    <name type="scientific">Ornithinibacillus halophilus</name>
    <dbReference type="NCBI Taxonomy" id="930117"/>
    <lineage>
        <taxon>Bacteria</taxon>
        <taxon>Bacillati</taxon>
        <taxon>Bacillota</taxon>
        <taxon>Bacilli</taxon>
        <taxon>Bacillales</taxon>
        <taxon>Bacillaceae</taxon>
        <taxon>Ornithinibacillus</taxon>
    </lineage>
</organism>
<keyword evidence="6" id="KW-1133">Transmembrane helix</keyword>
<dbReference type="STRING" id="930117.SAMN05216225_101827"/>
<feature type="domain" description="Peptidase S26" evidence="7">
    <location>
        <begin position="17"/>
        <end position="162"/>
    </location>
</feature>
<evidence type="ECO:0000256" key="2">
    <source>
        <dbReference type="ARBA" id="ARBA00009370"/>
    </source>
</evidence>
<evidence type="ECO:0000256" key="3">
    <source>
        <dbReference type="ARBA" id="ARBA00022670"/>
    </source>
</evidence>
<dbReference type="InterPro" id="IPR036286">
    <property type="entry name" value="LexA/Signal_pep-like_sf"/>
</dbReference>
<reference evidence="8 9" key="1">
    <citation type="submission" date="2016-11" db="EMBL/GenBank/DDBJ databases">
        <authorList>
            <person name="Jaros S."/>
            <person name="Januszkiewicz K."/>
            <person name="Wedrychowicz H."/>
        </authorList>
    </citation>
    <scope>NUCLEOTIDE SEQUENCE [LARGE SCALE GENOMIC DNA]</scope>
    <source>
        <strain evidence="8 9">IBRC-M 10683</strain>
    </source>
</reference>
<dbReference type="PROSITE" id="PS00501">
    <property type="entry name" value="SPASE_I_1"/>
    <property type="match status" value="1"/>
</dbReference>
<protein>
    <recommendedName>
        <fullName evidence="6">Signal peptidase I</fullName>
        <ecNumber evidence="6">3.4.21.89</ecNumber>
    </recommendedName>
</protein>